<keyword evidence="8 9" id="KW-0687">Ribonucleoprotein</keyword>
<keyword evidence="4 9" id="KW-0946">Virion</keyword>
<keyword evidence="7 9" id="KW-1035">Host cytoplasm</keyword>
<comment type="subcellular location">
    <subcellularLocation>
        <location evidence="9">Virion</location>
    </subcellularLocation>
    <subcellularLocation>
        <location evidence="9">Host cytoplasm</location>
    </subcellularLocation>
</comment>
<dbReference type="GO" id="GO:0005198">
    <property type="term" value="F:structural molecule activity"/>
    <property type="evidence" value="ECO:0007669"/>
    <property type="project" value="InterPro"/>
</dbReference>
<evidence type="ECO:0000256" key="9">
    <source>
        <dbReference type="RuleBase" id="RU361245"/>
    </source>
</evidence>
<dbReference type="GO" id="GO:1990904">
    <property type="term" value="C:ribonucleoprotein complex"/>
    <property type="evidence" value="ECO:0007669"/>
    <property type="project" value="UniProtKB-KW"/>
</dbReference>
<dbReference type="EMBL" id="OQ970178">
    <property type="protein sequence ID" value="WIU81506.1"/>
    <property type="molecule type" value="Viral_cRNA"/>
</dbReference>
<keyword evidence="5 9" id="KW-0694">RNA-binding</keyword>
<evidence type="ECO:0000256" key="6">
    <source>
        <dbReference type="ARBA" id="ARBA00023086"/>
    </source>
</evidence>
<protein>
    <recommendedName>
        <fullName evidence="9">Nucleocapsid</fullName>
    </recommendedName>
    <alternativeName>
        <fullName evidence="9">Nucleocapsid protein</fullName>
    </alternativeName>
</protein>
<proteinExistence type="inferred from homology"/>
<gene>
    <name evidence="11" type="primary">N</name>
</gene>
<evidence type="ECO:0000313" key="11">
    <source>
        <dbReference type="EMBL" id="WIU81506.1"/>
    </source>
</evidence>
<dbReference type="InterPro" id="IPR002021">
    <property type="entry name" value="Paramyx_ncap"/>
</dbReference>
<evidence type="ECO:0000256" key="2">
    <source>
        <dbReference type="ARBA" id="ARBA00022497"/>
    </source>
</evidence>
<sequence>MSKLNKVLDEFRDFKNNPPKKVGPVTALQGFKKNVVVPVPMMKDTVKRFHFITFCLQLVWSDLSSGAFITGAFLALLSIFAENPAAMLRSLLNDPDIDVQLAEIADIDNDKLKLATRGKEMGRYESDMMRMATAGPAKGASPYPYVRQEYQELCPKSTEELQLCVQSITTQLWILLTKAVTAIDTARDSEKKRWGKFLQQRRALEEYQLVDAWLDRARVRVASDLAIRRYMITILLETGKMTGPKPRVVELIADIGNYISETGMAGFFLTIKYGIETKYPVLAMSEFAADLATVLGLMKLYTTLGEKAPYMVILEESIQTKFAPGNYPILWSYAMGVASVLDRSVSNLNYTRPYLENAFFRLGESMVQNMGFTVNKAVAEDLGFSEDQVAAVREILKSENANMSNGPQGPKSNQSATKALDIKNAESIIPDSEDEDETPEEAKAKLDAEREASRRKREANIRRRQQKQDKAKSDSSVRDIEDELNDIITKTKNLTAKPKSDSGSAASGKQPDEMSDLSALNG</sequence>
<keyword evidence="3 9" id="KW-0167">Capsid protein</keyword>
<keyword evidence="2 9" id="KW-1139">Helical capsid protein</keyword>
<keyword evidence="6 9" id="KW-0543">Viral nucleoprotein</keyword>
<feature type="region of interest" description="Disordered" evidence="10">
    <location>
        <begin position="427"/>
        <end position="522"/>
    </location>
</feature>
<evidence type="ECO:0000256" key="5">
    <source>
        <dbReference type="ARBA" id="ARBA00022884"/>
    </source>
</evidence>
<dbReference type="Pfam" id="PF00973">
    <property type="entry name" value="Paramyxo_ncap"/>
    <property type="match status" value="1"/>
</dbReference>
<comment type="similarity">
    <text evidence="1 9">Belongs to the paramyxoviruses nucleocapsid family.</text>
</comment>
<organism evidence="11">
    <name type="scientific">Mus musculus jeilongvirus</name>
    <dbReference type="NCBI Taxonomy" id="3049974"/>
    <lineage>
        <taxon>Viruses</taxon>
        <taxon>Riboviria</taxon>
        <taxon>Orthornavirae</taxon>
        <taxon>Negarnaviricota</taxon>
        <taxon>Haploviricotina</taxon>
        <taxon>Monjiviricetes</taxon>
        <taxon>Mononegavirales</taxon>
        <taxon>Paramyxoviridae</taxon>
        <taxon>Orthoparamyxovirinae</taxon>
        <taxon>Jeilongvirus</taxon>
    </lineage>
</organism>
<dbReference type="GO" id="GO:0019013">
    <property type="term" value="C:viral nucleocapsid"/>
    <property type="evidence" value="ECO:0007669"/>
    <property type="project" value="UniProtKB-KW"/>
</dbReference>
<evidence type="ECO:0000256" key="3">
    <source>
        <dbReference type="ARBA" id="ARBA00022561"/>
    </source>
</evidence>
<dbReference type="GO" id="GO:0019029">
    <property type="term" value="C:helical viral capsid"/>
    <property type="evidence" value="ECO:0007669"/>
    <property type="project" value="UniProtKB-KW"/>
</dbReference>
<dbReference type="GO" id="GO:0003723">
    <property type="term" value="F:RNA binding"/>
    <property type="evidence" value="ECO:0007669"/>
    <property type="project" value="UniProtKB-KW"/>
</dbReference>
<dbReference type="GO" id="GO:0030430">
    <property type="term" value="C:host cell cytoplasm"/>
    <property type="evidence" value="ECO:0007669"/>
    <property type="project" value="UniProtKB-SubCell"/>
</dbReference>
<accession>A0A9Y1Z4Y3</accession>
<comment type="subunit">
    <text evidence="9">Homomultimer; forms the nucleocapsid. Binds to the viral genomic RNA. N0 interacts with the phosphoprotein (via N-terminus); this interaction allows P to chaperon N0 to avoid N polymerization before encapsidation. Interacts as N-RNA template with the phosphoprotein (via C-terminus); this interaction positions the polymerase on the template.</text>
</comment>
<evidence type="ECO:0000256" key="7">
    <source>
        <dbReference type="ARBA" id="ARBA00023200"/>
    </source>
</evidence>
<evidence type="ECO:0000256" key="1">
    <source>
        <dbReference type="ARBA" id="ARBA00007642"/>
    </source>
</evidence>
<name>A0A9Y1Z4Y3_9MONO</name>
<reference evidence="11" key="1">
    <citation type="submission" date="2023-05" db="EMBL/GenBank/DDBJ databases">
        <authorList>
            <person name="Xu J."/>
            <person name="Chen J."/>
            <person name="Ren Y."/>
            <person name="Chen L."/>
            <person name="How W."/>
        </authorList>
    </citation>
    <scope>NUCLEOTIDE SEQUENCE</scope>
    <source>
        <strain evidence="11">Jingzhou25</strain>
    </source>
</reference>
<evidence type="ECO:0000256" key="8">
    <source>
        <dbReference type="ARBA" id="ARBA00023274"/>
    </source>
</evidence>
<evidence type="ECO:0000256" key="4">
    <source>
        <dbReference type="ARBA" id="ARBA00022844"/>
    </source>
</evidence>
<feature type="compositionally biased region" description="Basic and acidic residues" evidence="10">
    <location>
        <begin position="440"/>
        <end position="479"/>
    </location>
</feature>
<evidence type="ECO:0000256" key="10">
    <source>
        <dbReference type="SAM" id="MobiDB-lite"/>
    </source>
</evidence>
<comment type="function">
    <text evidence="9">Forms the helical nucleocapsid (NC), protecting the genome from nucleases.</text>
</comment>